<gene>
    <name evidence="3" type="ORF">SO694_00002417</name>
</gene>
<sequence length="401" mass="43558">MLALLFLAPAALAFGGGPKRPRGLALRAGSAAVEERAPALTLYRDTNGWCPFCERVWVALEKKGIPYDEVLINLQDKPDWYKEIVPTTLVPAIEFHDDAWDASARGSGRLVWESADILAALDAEFGGPALAGAEAPLMKRVLETSVGFVYGPSNRTATELFLAERAFAKALDALDADLAARGPFVLGADLSARDLELVPTMERFYYQLRVLKPDFPPLDAGRPGLEAWFAAMDAEPAYGRRVKGDAYSWTAVTSSFLRIFRKDDPATAAKVAAADAAAAAMLDACVGDSARSATRPPSPRRAPSSRRIARPSRATPRTRSRRRSRAYRAPRPLRPRGRAIDAARSATPARRRARALRRVRGAAPLDDDARVAAAAIAARVCAPRARPRQRPARCARVLKRA</sequence>
<dbReference type="CDD" id="cd00570">
    <property type="entry name" value="GST_N_family"/>
    <property type="match status" value="1"/>
</dbReference>
<name>A0ABR1GCB6_AURAN</name>
<evidence type="ECO:0000313" key="4">
    <source>
        <dbReference type="Proteomes" id="UP001363151"/>
    </source>
</evidence>
<proteinExistence type="predicted"/>
<dbReference type="Proteomes" id="UP001363151">
    <property type="component" value="Unassembled WGS sequence"/>
</dbReference>
<dbReference type="Gene3D" id="1.20.1050.10">
    <property type="match status" value="1"/>
</dbReference>
<feature type="domain" description="GST N-terminal" evidence="2">
    <location>
        <begin position="38"/>
        <end position="129"/>
    </location>
</feature>
<feature type="region of interest" description="Disordered" evidence="1">
    <location>
        <begin position="288"/>
        <end position="349"/>
    </location>
</feature>
<dbReference type="PANTHER" id="PTHR43968">
    <property type="match status" value="1"/>
</dbReference>
<keyword evidence="4" id="KW-1185">Reference proteome</keyword>
<dbReference type="PROSITE" id="PS50404">
    <property type="entry name" value="GST_NTER"/>
    <property type="match status" value="1"/>
</dbReference>
<dbReference type="InterPro" id="IPR036282">
    <property type="entry name" value="Glutathione-S-Trfase_C_sf"/>
</dbReference>
<accession>A0ABR1GCB6</accession>
<feature type="compositionally biased region" description="Low complexity" evidence="1">
    <location>
        <begin position="288"/>
        <end position="302"/>
    </location>
</feature>
<dbReference type="SUPFAM" id="SSF52833">
    <property type="entry name" value="Thioredoxin-like"/>
    <property type="match status" value="1"/>
</dbReference>
<dbReference type="Gene3D" id="3.40.30.10">
    <property type="entry name" value="Glutaredoxin"/>
    <property type="match status" value="1"/>
</dbReference>
<dbReference type="PANTHER" id="PTHR43968:SF14">
    <property type="entry name" value="GLUTATHIONE S-TRANSFERASE"/>
    <property type="match status" value="1"/>
</dbReference>
<evidence type="ECO:0000313" key="3">
    <source>
        <dbReference type="EMBL" id="KAK7253734.1"/>
    </source>
</evidence>
<reference evidence="3 4" key="1">
    <citation type="submission" date="2024-03" db="EMBL/GenBank/DDBJ databases">
        <title>Aureococcus anophagefferens CCMP1851 and Kratosvirus quantuckense: Draft genome of a second virus-susceptible host strain in the model system.</title>
        <authorList>
            <person name="Chase E."/>
            <person name="Truchon A.R."/>
            <person name="Schepens W."/>
            <person name="Wilhelm S.W."/>
        </authorList>
    </citation>
    <scope>NUCLEOTIDE SEQUENCE [LARGE SCALE GENOMIC DNA]</scope>
    <source>
        <strain evidence="3 4">CCMP1851</strain>
    </source>
</reference>
<dbReference type="SUPFAM" id="SSF47616">
    <property type="entry name" value="GST C-terminal domain-like"/>
    <property type="match status" value="1"/>
</dbReference>
<feature type="compositionally biased region" description="Basic residues" evidence="1">
    <location>
        <begin position="303"/>
        <end position="337"/>
    </location>
</feature>
<dbReference type="Pfam" id="PF13409">
    <property type="entry name" value="GST_N_2"/>
    <property type="match status" value="1"/>
</dbReference>
<dbReference type="InterPro" id="IPR050983">
    <property type="entry name" value="GST_Omega/HSP26"/>
</dbReference>
<evidence type="ECO:0000259" key="2">
    <source>
        <dbReference type="PROSITE" id="PS50404"/>
    </source>
</evidence>
<dbReference type="InterPro" id="IPR004045">
    <property type="entry name" value="Glutathione_S-Trfase_N"/>
</dbReference>
<dbReference type="Pfam" id="PF13410">
    <property type="entry name" value="GST_C_2"/>
    <property type="match status" value="1"/>
</dbReference>
<comment type="caution">
    <text evidence="3">The sequence shown here is derived from an EMBL/GenBank/DDBJ whole genome shotgun (WGS) entry which is preliminary data.</text>
</comment>
<organism evidence="3 4">
    <name type="scientific">Aureococcus anophagefferens</name>
    <name type="common">Harmful bloom alga</name>
    <dbReference type="NCBI Taxonomy" id="44056"/>
    <lineage>
        <taxon>Eukaryota</taxon>
        <taxon>Sar</taxon>
        <taxon>Stramenopiles</taxon>
        <taxon>Ochrophyta</taxon>
        <taxon>Pelagophyceae</taxon>
        <taxon>Pelagomonadales</taxon>
        <taxon>Pelagomonadaceae</taxon>
        <taxon>Aureococcus</taxon>
    </lineage>
</organism>
<evidence type="ECO:0000256" key="1">
    <source>
        <dbReference type="SAM" id="MobiDB-lite"/>
    </source>
</evidence>
<protein>
    <submittedName>
        <fullName evidence="3">Chloride channel</fullName>
    </submittedName>
</protein>
<dbReference type="EMBL" id="JBBJCI010000034">
    <property type="protein sequence ID" value="KAK7253734.1"/>
    <property type="molecule type" value="Genomic_DNA"/>
</dbReference>
<dbReference type="InterPro" id="IPR036249">
    <property type="entry name" value="Thioredoxin-like_sf"/>
</dbReference>